<dbReference type="SUPFAM" id="SSF52540">
    <property type="entry name" value="P-loop containing nucleoside triphosphate hydrolases"/>
    <property type="match status" value="1"/>
</dbReference>
<feature type="domain" description="ABC transporter" evidence="1">
    <location>
        <begin position="2"/>
        <end position="90"/>
    </location>
</feature>
<dbReference type="PROSITE" id="PS00211">
    <property type="entry name" value="ABC_TRANSPORTER_1"/>
    <property type="match status" value="1"/>
</dbReference>
<proteinExistence type="predicted"/>
<organism evidence="2 3">
    <name type="scientific">Fasciolopsis buskii</name>
    <dbReference type="NCBI Taxonomy" id="27845"/>
    <lineage>
        <taxon>Eukaryota</taxon>
        <taxon>Metazoa</taxon>
        <taxon>Spiralia</taxon>
        <taxon>Lophotrochozoa</taxon>
        <taxon>Platyhelminthes</taxon>
        <taxon>Trematoda</taxon>
        <taxon>Digenea</taxon>
        <taxon>Plagiorchiida</taxon>
        <taxon>Echinostomata</taxon>
        <taxon>Echinostomatoidea</taxon>
        <taxon>Fasciolidae</taxon>
        <taxon>Fasciolopsis</taxon>
    </lineage>
</organism>
<dbReference type="GO" id="GO:0015421">
    <property type="term" value="F:ABC-type oligopeptide transporter activity"/>
    <property type="evidence" value="ECO:0007669"/>
    <property type="project" value="TreeGrafter"/>
</dbReference>
<dbReference type="PANTHER" id="PTHR43394:SF1">
    <property type="entry name" value="ATP-BINDING CASSETTE SUB-FAMILY B MEMBER 10, MITOCHONDRIAL"/>
    <property type="match status" value="1"/>
</dbReference>
<dbReference type="InterPro" id="IPR017871">
    <property type="entry name" value="ABC_transporter-like_CS"/>
</dbReference>
<dbReference type="AlphaFoldDB" id="A0A8E0VL12"/>
<evidence type="ECO:0000313" key="3">
    <source>
        <dbReference type="Proteomes" id="UP000728185"/>
    </source>
</evidence>
<evidence type="ECO:0000313" key="2">
    <source>
        <dbReference type="EMBL" id="KAA0194599.1"/>
    </source>
</evidence>
<dbReference type="GO" id="GO:0005524">
    <property type="term" value="F:ATP binding"/>
    <property type="evidence" value="ECO:0007669"/>
    <property type="project" value="UniProtKB-KW"/>
</dbReference>
<comment type="caution">
    <text evidence="2">The sequence shown here is derived from an EMBL/GenBank/DDBJ whole genome shotgun (WGS) entry which is preliminary data.</text>
</comment>
<keyword evidence="2" id="KW-0547">Nucleotide-binding</keyword>
<dbReference type="PANTHER" id="PTHR43394">
    <property type="entry name" value="ATP-DEPENDENT PERMEASE MDL1, MITOCHONDRIAL"/>
    <property type="match status" value="1"/>
</dbReference>
<sequence>MVDQEPHLFDISLRDNIAYGDNKREVPMEEVIEVARLAEIHDFITSLPQGYETTAGPHGCELSGGEKQRVAIARALIRRPHLFLFDEATSALDTQTELRIQCKLSEAIRGRTALISAHRLTAISGAGTVVVLADGLKLESGTPDELMQLHGAYFALCHSQANKL</sequence>
<dbReference type="Proteomes" id="UP000728185">
    <property type="component" value="Unassembled WGS sequence"/>
</dbReference>
<dbReference type="Gene3D" id="3.40.50.300">
    <property type="entry name" value="P-loop containing nucleotide triphosphate hydrolases"/>
    <property type="match status" value="1"/>
</dbReference>
<dbReference type="InterPro" id="IPR003439">
    <property type="entry name" value="ABC_transporter-like_ATP-bd"/>
</dbReference>
<keyword evidence="2" id="KW-0067">ATP-binding</keyword>
<reference evidence="2" key="1">
    <citation type="submission" date="2019-05" db="EMBL/GenBank/DDBJ databases">
        <title>Annotation for the trematode Fasciolopsis buski.</title>
        <authorList>
            <person name="Choi Y.-J."/>
        </authorList>
    </citation>
    <scope>NUCLEOTIDE SEQUENCE</scope>
    <source>
        <strain evidence="2">HT</strain>
        <tissue evidence="2">Whole worm</tissue>
    </source>
</reference>
<dbReference type="InterPro" id="IPR039421">
    <property type="entry name" value="Type_1_exporter"/>
</dbReference>
<dbReference type="EMBL" id="LUCM01004265">
    <property type="protein sequence ID" value="KAA0194599.1"/>
    <property type="molecule type" value="Genomic_DNA"/>
</dbReference>
<dbReference type="OrthoDB" id="6500128at2759"/>
<gene>
    <name evidence="2" type="ORF">FBUS_10123</name>
</gene>
<evidence type="ECO:0000259" key="1">
    <source>
        <dbReference type="Pfam" id="PF00005"/>
    </source>
</evidence>
<accession>A0A8E0VL12</accession>
<dbReference type="InterPro" id="IPR027417">
    <property type="entry name" value="P-loop_NTPase"/>
</dbReference>
<keyword evidence="3" id="KW-1185">Reference proteome</keyword>
<protein>
    <submittedName>
        <fullName evidence="2">ATP-binding cassette protein</fullName>
    </submittedName>
</protein>
<dbReference type="Pfam" id="PF00005">
    <property type="entry name" value="ABC_tran"/>
    <property type="match status" value="1"/>
</dbReference>
<name>A0A8E0VL12_9TREM</name>
<dbReference type="GO" id="GO:0016887">
    <property type="term" value="F:ATP hydrolysis activity"/>
    <property type="evidence" value="ECO:0007669"/>
    <property type="project" value="InterPro"/>
</dbReference>